<reference evidence="2" key="1">
    <citation type="submission" date="2018-05" db="EMBL/GenBank/DDBJ databases">
        <authorList>
            <person name="Lanie J.A."/>
            <person name="Ng W.-L."/>
            <person name="Kazmierczak K.M."/>
            <person name="Andrzejewski T.M."/>
            <person name="Davidsen T.M."/>
            <person name="Wayne K.J."/>
            <person name="Tettelin H."/>
            <person name="Glass J.I."/>
            <person name="Rusch D."/>
            <person name="Podicherti R."/>
            <person name="Tsui H.-C.T."/>
            <person name="Winkler M.E."/>
        </authorList>
    </citation>
    <scope>NUCLEOTIDE SEQUENCE</scope>
</reference>
<dbReference type="InterPro" id="IPR013785">
    <property type="entry name" value="Aldolase_TIM"/>
</dbReference>
<evidence type="ECO:0000313" key="2">
    <source>
        <dbReference type="EMBL" id="SVE02021.1"/>
    </source>
</evidence>
<dbReference type="EMBL" id="UINC01188683">
    <property type="protein sequence ID" value="SVE02021.1"/>
    <property type="molecule type" value="Genomic_DNA"/>
</dbReference>
<dbReference type="InterPro" id="IPR036206">
    <property type="entry name" value="ThiamineP_synth_sf"/>
</dbReference>
<sequence>MFVDKYEKNILKNDITDLGIIYRNYSKKQNESDICKLRSYCNNKKFKFYISNNLRLAIKFKTDGIYIPSFNKRITLSRANLDKNFKIIGSAHNRMEIKKKIDQGCE</sequence>
<gene>
    <name evidence="2" type="ORF">METZ01_LOCUS454875</name>
</gene>
<protein>
    <recommendedName>
        <fullName evidence="1">Thiamine phosphate synthase/TenI domain-containing protein</fullName>
    </recommendedName>
</protein>
<feature type="domain" description="Thiamine phosphate synthase/TenI" evidence="1">
    <location>
        <begin position="21"/>
        <end position="104"/>
    </location>
</feature>
<dbReference type="GO" id="GO:0009228">
    <property type="term" value="P:thiamine biosynthetic process"/>
    <property type="evidence" value="ECO:0007669"/>
    <property type="project" value="UniProtKB-KW"/>
</dbReference>
<proteinExistence type="predicted"/>
<dbReference type="Gene3D" id="3.20.20.70">
    <property type="entry name" value="Aldolase class I"/>
    <property type="match status" value="1"/>
</dbReference>
<name>A0A383A318_9ZZZZ</name>
<dbReference type="Pfam" id="PF02581">
    <property type="entry name" value="TMP-TENI"/>
    <property type="match status" value="1"/>
</dbReference>
<organism evidence="2">
    <name type="scientific">marine metagenome</name>
    <dbReference type="NCBI Taxonomy" id="408172"/>
    <lineage>
        <taxon>unclassified sequences</taxon>
        <taxon>metagenomes</taxon>
        <taxon>ecological metagenomes</taxon>
    </lineage>
</organism>
<feature type="non-terminal residue" evidence="2">
    <location>
        <position position="106"/>
    </location>
</feature>
<dbReference type="SUPFAM" id="SSF51391">
    <property type="entry name" value="Thiamin phosphate synthase"/>
    <property type="match status" value="1"/>
</dbReference>
<accession>A0A383A318</accession>
<dbReference type="InterPro" id="IPR022998">
    <property type="entry name" value="ThiamineP_synth_TenI"/>
</dbReference>
<dbReference type="AlphaFoldDB" id="A0A383A318"/>
<evidence type="ECO:0000259" key="1">
    <source>
        <dbReference type="Pfam" id="PF02581"/>
    </source>
</evidence>